<sequence length="66" mass="7169">MGRYVTLTSNSGQGRPDEAVLRPITDDSVKEFTAEHIELGEAATLKLAVPSRSDGYLFVLAGVDFR</sequence>
<dbReference type="RefSeq" id="WP_136359763.1">
    <property type="nucleotide sequence ID" value="NZ_SSNY01000012.1"/>
</dbReference>
<protein>
    <submittedName>
        <fullName evidence="1">Uncharacterized protein</fullName>
    </submittedName>
</protein>
<dbReference type="EMBL" id="SSNY01000012">
    <property type="protein sequence ID" value="THF55339.1"/>
    <property type="molecule type" value="Genomic_DNA"/>
</dbReference>
<evidence type="ECO:0000313" key="1">
    <source>
        <dbReference type="EMBL" id="THF55339.1"/>
    </source>
</evidence>
<dbReference type="Proteomes" id="UP000306441">
    <property type="component" value="Unassembled WGS sequence"/>
</dbReference>
<accession>A0ABY2Q2W6</accession>
<keyword evidence="2" id="KW-1185">Reference proteome</keyword>
<proteinExistence type="predicted"/>
<reference evidence="1 2" key="1">
    <citation type="submission" date="2019-04" db="EMBL/GenBank/DDBJ databases">
        <title>Mesorhizobium composti sp. nov., isolated from compost.</title>
        <authorList>
            <person name="Lin S.-Y."/>
            <person name="Hameed A."/>
            <person name="Hsieh Y.-T."/>
            <person name="Young C.-C."/>
        </authorList>
    </citation>
    <scope>NUCLEOTIDE SEQUENCE [LARGE SCALE GENOMIC DNA]</scope>
    <source>
        <strain evidence="1 2">CC-YTH430</strain>
    </source>
</reference>
<name>A0ABY2Q2W6_9HYPH</name>
<comment type="caution">
    <text evidence="1">The sequence shown here is derived from an EMBL/GenBank/DDBJ whole genome shotgun (WGS) entry which is preliminary data.</text>
</comment>
<evidence type="ECO:0000313" key="2">
    <source>
        <dbReference type="Proteomes" id="UP000306441"/>
    </source>
</evidence>
<gene>
    <name evidence="1" type="ORF">E6C48_19060</name>
</gene>
<organism evidence="1 2">
    <name type="scientific">Ollibium composti</name>
    <dbReference type="NCBI Taxonomy" id="2675109"/>
    <lineage>
        <taxon>Bacteria</taxon>
        <taxon>Pseudomonadati</taxon>
        <taxon>Pseudomonadota</taxon>
        <taxon>Alphaproteobacteria</taxon>
        <taxon>Hyphomicrobiales</taxon>
        <taxon>Phyllobacteriaceae</taxon>
        <taxon>Ollibium</taxon>
    </lineage>
</organism>